<dbReference type="Proteomes" id="UP001497644">
    <property type="component" value="Chromosome 11"/>
</dbReference>
<name>A0AAV2N961_9HYME</name>
<organism evidence="1 2">
    <name type="scientific">Lasius platythorax</name>
    <dbReference type="NCBI Taxonomy" id="488582"/>
    <lineage>
        <taxon>Eukaryota</taxon>
        <taxon>Metazoa</taxon>
        <taxon>Ecdysozoa</taxon>
        <taxon>Arthropoda</taxon>
        <taxon>Hexapoda</taxon>
        <taxon>Insecta</taxon>
        <taxon>Pterygota</taxon>
        <taxon>Neoptera</taxon>
        <taxon>Endopterygota</taxon>
        <taxon>Hymenoptera</taxon>
        <taxon>Apocrita</taxon>
        <taxon>Aculeata</taxon>
        <taxon>Formicoidea</taxon>
        <taxon>Formicidae</taxon>
        <taxon>Formicinae</taxon>
        <taxon>Lasius</taxon>
        <taxon>Lasius</taxon>
    </lineage>
</organism>
<proteinExistence type="predicted"/>
<keyword evidence="2" id="KW-1185">Reference proteome</keyword>
<dbReference type="AlphaFoldDB" id="A0AAV2N961"/>
<reference evidence="1" key="1">
    <citation type="submission" date="2024-04" db="EMBL/GenBank/DDBJ databases">
        <authorList>
            <consortium name="Molecular Ecology Group"/>
        </authorList>
    </citation>
    <scope>NUCLEOTIDE SEQUENCE</scope>
</reference>
<protein>
    <submittedName>
        <fullName evidence="1">Uncharacterized protein</fullName>
    </submittedName>
</protein>
<evidence type="ECO:0000313" key="2">
    <source>
        <dbReference type="Proteomes" id="UP001497644"/>
    </source>
</evidence>
<accession>A0AAV2N961</accession>
<evidence type="ECO:0000313" key="1">
    <source>
        <dbReference type="EMBL" id="CAL1676518.1"/>
    </source>
</evidence>
<sequence length="98" mass="11235">MIKPNLDDPTTNLKVKKRKGWEKINANRSKASSSPVLCWQEACRYASCLTDKMAILVVHIMHTTLHIYEQVVQSPEVFSKGYASRLDGHKKIHNNDNR</sequence>
<dbReference type="EMBL" id="OZ034834">
    <property type="protein sequence ID" value="CAL1676518.1"/>
    <property type="molecule type" value="Genomic_DNA"/>
</dbReference>
<gene>
    <name evidence="1" type="ORF">LPLAT_LOCUS2693</name>
</gene>